<accession>A0AAJ0CZ16</accession>
<protein>
    <submittedName>
        <fullName evidence="3">Uncharacterized protein</fullName>
    </submittedName>
</protein>
<feature type="chain" id="PRO_5042508447" evidence="2">
    <location>
        <begin position="20"/>
        <end position="1002"/>
    </location>
</feature>
<feature type="region of interest" description="Disordered" evidence="1">
    <location>
        <begin position="384"/>
        <end position="445"/>
    </location>
</feature>
<dbReference type="Proteomes" id="UP001251528">
    <property type="component" value="Unassembled WGS sequence"/>
</dbReference>
<dbReference type="AlphaFoldDB" id="A0AAJ0CZ16"/>
<proteinExistence type="predicted"/>
<keyword evidence="4" id="KW-1185">Reference proteome</keyword>
<evidence type="ECO:0000256" key="1">
    <source>
        <dbReference type="SAM" id="MobiDB-lite"/>
    </source>
</evidence>
<keyword evidence="2" id="KW-0732">Signal</keyword>
<feature type="compositionally biased region" description="Basic and acidic residues" evidence="1">
    <location>
        <begin position="385"/>
        <end position="394"/>
    </location>
</feature>
<evidence type="ECO:0000256" key="2">
    <source>
        <dbReference type="SAM" id="SignalP"/>
    </source>
</evidence>
<sequence>MLFSKPVLALLGLPLLVAAFGVPGAYERFYFYYAYRLSFLTEYHKGKGLTIANGCPLGKDNTPGDFETFLNHINKDKMDTLKPKIEGLPAVDETTAKALKDAKATGEVILKQTYTKEYSEDYSDLLKKVGNFVRNKVEHPTSVDPEKIEPILAGIRKSVDAVLESRRREAFEKFQPFNMEKSVEPVYSQKKNIDFDGTAKKYGGDAETLQQDWEIFRKKTLKPLPQKDQKAKIAEFKPFGKDVPGGFQPEIKIFQDVDWAATAKKFTADKLEQEWKAFDTKKSKGAFAPFGKPIDEKFAPVQLQDKKIDWAATAKKYEANHGVTPENLQSAWDKHYDGGHKGNIDALGATLDVLCQHAAGPSSSGLHKRNDPCSKVSEMILDVDGETKPVKDETIPLAGEPVKDETTPLADETKPPKGENKPAGESKPHGENKPPGDIKLPGEMKPPTITKEMVAAAEKNSERLFSKLASERGLTEVVNKWSMTLADVRTKLKYERLSPMSAKFSPPKPVSGGQPTVGGVAGVVGGALWVSGMVDAFVNDATKLDRAAAVTAILPVVGCGLKVAADAEKGEFDQMDALMCVYGDALLLSPAWPVGVAIQIVRALRSLYIHPPSRPTFEQLKTAREKAWQKYLDGNLYRYIYSHPNLYGNNNNSFSAKLNSTLAAGALALLSDGTQTMGAALVLVENALGASNSTVDSAESESKSNATRIIDEEFEDAMAKQIVRAQRQVLFNVTESLLKDNEGSLIRAGRNFTQDIVNTLMSKESIQKHTWPIINPRPPGSRIDNEDSVRADFLKIVQRLENTPAMLPNKFDIAYVVGQSKAMKALDPKALVLTDFVNVTAPGLSDFKINEIVLRYTIQVGRLLRGNITEARLPTSFPNGDSNSARELSILTALKIGRVQDESKVAFLDDQYRGYWALLFDGENKKLIHDVTHPYPPPAVENLEGLGYLTAITGLQKAIVESLLQMKEKRRQEQSDWLNKALKDLGKVLEAFGKLGSQKNAQ</sequence>
<comment type="caution">
    <text evidence="3">The sequence shown here is derived from an EMBL/GenBank/DDBJ whole genome shotgun (WGS) entry which is preliminary data.</text>
</comment>
<feature type="compositionally biased region" description="Basic and acidic residues" evidence="1">
    <location>
        <begin position="401"/>
        <end position="442"/>
    </location>
</feature>
<organism evidence="3 4">
    <name type="scientific">Conoideocrella luteorostrata</name>
    <dbReference type="NCBI Taxonomy" id="1105319"/>
    <lineage>
        <taxon>Eukaryota</taxon>
        <taxon>Fungi</taxon>
        <taxon>Dikarya</taxon>
        <taxon>Ascomycota</taxon>
        <taxon>Pezizomycotina</taxon>
        <taxon>Sordariomycetes</taxon>
        <taxon>Hypocreomycetidae</taxon>
        <taxon>Hypocreales</taxon>
        <taxon>Clavicipitaceae</taxon>
        <taxon>Conoideocrella</taxon>
    </lineage>
</organism>
<feature type="signal peptide" evidence="2">
    <location>
        <begin position="1"/>
        <end position="19"/>
    </location>
</feature>
<dbReference type="Gene3D" id="1.10.490.40">
    <property type="entry name" value="Diphtheria toxin, translocation domain"/>
    <property type="match status" value="1"/>
</dbReference>
<gene>
    <name evidence="3" type="ORF">QQS21_002069</name>
</gene>
<name>A0AAJ0CZ16_9HYPO</name>
<evidence type="ECO:0000313" key="3">
    <source>
        <dbReference type="EMBL" id="KAK2611963.1"/>
    </source>
</evidence>
<reference evidence="3" key="1">
    <citation type="submission" date="2023-06" db="EMBL/GenBank/DDBJ databases">
        <title>Conoideocrella luteorostrata (Hypocreales: Clavicipitaceae), a potential biocontrol fungus for elongate hemlock scale in United States Christmas tree production areas.</title>
        <authorList>
            <person name="Barrett H."/>
            <person name="Lovett B."/>
            <person name="Macias A.M."/>
            <person name="Stajich J.E."/>
            <person name="Kasson M.T."/>
        </authorList>
    </citation>
    <scope>NUCLEOTIDE SEQUENCE</scope>
    <source>
        <strain evidence="3">ARSEF 14590</strain>
    </source>
</reference>
<dbReference type="EMBL" id="JASWJB010000023">
    <property type="protein sequence ID" value="KAK2611963.1"/>
    <property type="molecule type" value="Genomic_DNA"/>
</dbReference>
<evidence type="ECO:0000313" key="4">
    <source>
        <dbReference type="Proteomes" id="UP001251528"/>
    </source>
</evidence>